<proteinExistence type="predicted"/>
<comment type="caution">
    <text evidence="1">The sequence shown here is derived from an EMBL/GenBank/DDBJ whole genome shotgun (WGS) entry which is preliminary data.</text>
</comment>
<gene>
    <name evidence="1" type="ORF">SDC9_192565</name>
</gene>
<dbReference type="InterPro" id="IPR005531">
    <property type="entry name" value="Asp23"/>
</dbReference>
<protein>
    <recommendedName>
        <fullName evidence="2">Asp23/Gls24 family envelope stress response protein</fullName>
    </recommendedName>
</protein>
<dbReference type="EMBL" id="VSSQ01104568">
    <property type="protein sequence ID" value="MPN44998.1"/>
    <property type="molecule type" value="Genomic_DNA"/>
</dbReference>
<evidence type="ECO:0008006" key="2">
    <source>
        <dbReference type="Google" id="ProtNLM"/>
    </source>
</evidence>
<accession>A0A645I169</accession>
<reference evidence="1" key="1">
    <citation type="submission" date="2019-08" db="EMBL/GenBank/DDBJ databases">
        <authorList>
            <person name="Kucharzyk K."/>
            <person name="Murdoch R.W."/>
            <person name="Higgins S."/>
            <person name="Loffler F."/>
        </authorList>
    </citation>
    <scope>NUCLEOTIDE SEQUENCE</scope>
</reference>
<evidence type="ECO:0000313" key="1">
    <source>
        <dbReference type="EMBL" id="MPN44998.1"/>
    </source>
</evidence>
<organism evidence="1">
    <name type="scientific">bioreactor metagenome</name>
    <dbReference type="NCBI Taxonomy" id="1076179"/>
    <lineage>
        <taxon>unclassified sequences</taxon>
        <taxon>metagenomes</taxon>
        <taxon>ecological metagenomes</taxon>
    </lineage>
</organism>
<dbReference type="AlphaFoldDB" id="A0A645I169"/>
<sequence length="85" mass="9942">MKDIVIRSGYDFPAIRQLQPHLRQREDGIEVLIYAQLNPEVIIPETIEQLQVKVKEDIERFTGIRIVEVKVLVRNVEVAHPSRVR</sequence>
<dbReference type="Pfam" id="PF03780">
    <property type="entry name" value="Asp23"/>
    <property type="match status" value="1"/>
</dbReference>
<name>A0A645I169_9ZZZZ</name>